<organism evidence="1 2">
    <name type="scientific">Amanita muscaria (strain Koide BX008)</name>
    <dbReference type="NCBI Taxonomy" id="946122"/>
    <lineage>
        <taxon>Eukaryota</taxon>
        <taxon>Fungi</taxon>
        <taxon>Dikarya</taxon>
        <taxon>Basidiomycota</taxon>
        <taxon>Agaricomycotina</taxon>
        <taxon>Agaricomycetes</taxon>
        <taxon>Agaricomycetidae</taxon>
        <taxon>Agaricales</taxon>
        <taxon>Pluteineae</taxon>
        <taxon>Amanitaceae</taxon>
        <taxon>Amanita</taxon>
    </lineage>
</organism>
<reference evidence="1 2" key="1">
    <citation type="submission" date="2014-04" db="EMBL/GenBank/DDBJ databases">
        <title>Evolutionary Origins and Diversification of the Mycorrhizal Mutualists.</title>
        <authorList>
            <consortium name="DOE Joint Genome Institute"/>
            <consortium name="Mycorrhizal Genomics Consortium"/>
            <person name="Kohler A."/>
            <person name="Kuo A."/>
            <person name="Nagy L.G."/>
            <person name="Floudas D."/>
            <person name="Copeland A."/>
            <person name="Barry K.W."/>
            <person name="Cichocki N."/>
            <person name="Veneault-Fourrey C."/>
            <person name="LaButti K."/>
            <person name="Lindquist E.A."/>
            <person name="Lipzen A."/>
            <person name="Lundell T."/>
            <person name="Morin E."/>
            <person name="Murat C."/>
            <person name="Riley R."/>
            <person name="Ohm R."/>
            <person name="Sun H."/>
            <person name="Tunlid A."/>
            <person name="Henrissat B."/>
            <person name="Grigoriev I.V."/>
            <person name="Hibbett D.S."/>
            <person name="Martin F."/>
        </authorList>
    </citation>
    <scope>NUCLEOTIDE SEQUENCE [LARGE SCALE GENOMIC DNA]</scope>
    <source>
        <strain evidence="1 2">Koide BX008</strain>
    </source>
</reference>
<dbReference type="EMBL" id="KN818258">
    <property type="protein sequence ID" value="KIL63482.1"/>
    <property type="molecule type" value="Genomic_DNA"/>
</dbReference>
<protein>
    <submittedName>
        <fullName evidence="1">Uncharacterized protein</fullName>
    </submittedName>
</protein>
<evidence type="ECO:0000313" key="1">
    <source>
        <dbReference type="EMBL" id="KIL63482.1"/>
    </source>
</evidence>
<name>A0A0C2WPB6_AMAMK</name>
<dbReference type="Proteomes" id="UP000054549">
    <property type="component" value="Unassembled WGS sequence"/>
</dbReference>
<gene>
    <name evidence="1" type="ORF">M378DRAFT_164336</name>
</gene>
<keyword evidence="2" id="KW-1185">Reference proteome</keyword>
<dbReference type="AlphaFoldDB" id="A0A0C2WPB6"/>
<accession>A0A0C2WPB6</accession>
<proteinExistence type="predicted"/>
<dbReference type="HOGENOM" id="CLU_3105875_0_0_1"/>
<sequence>MPASSSLSGGALLYSLYSVDLKDCPVSRAMPGGALLCHLRSPGKVLLPQHH</sequence>
<dbReference type="InParanoid" id="A0A0C2WPB6"/>
<evidence type="ECO:0000313" key="2">
    <source>
        <dbReference type="Proteomes" id="UP000054549"/>
    </source>
</evidence>